<evidence type="ECO:0000256" key="1">
    <source>
        <dbReference type="ARBA" id="ARBA00001974"/>
    </source>
</evidence>
<dbReference type="PIRSF" id="PIRSF000189">
    <property type="entry name" value="D-aa_oxidase"/>
    <property type="match status" value="1"/>
</dbReference>
<dbReference type="VEuPathDB" id="FungiDB:YALI1_F38248g"/>
<evidence type="ECO:0000313" key="8">
    <source>
        <dbReference type="EMBL" id="AOW07917.1"/>
    </source>
</evidence>
<organism evidence="8 10">
    <name type="scientific">Yarrowia lipolytica</name>
    <name type="common">Candida lipolytica</name>
    <dbReference type="NCBI Taxonomy" id="4952"/>
    <lineage>
        <taxon>Eukaryota</taxon>
        <taxon>Fungi</taxon>
        <taxon>Dikarya</taxon>
        <taxon>Ascomycota</taxon>
        <taxon>Saccharomycotina</taxon>
        <taxon>Dipodascomycetes</taxon>
        <taxon>Dipodascales</taxon>
        <taxon>Dipodascales incertae sedis</taxon>
        <taxon>Yarrowia</taxon>
    </lineage>
</organism>
<sequence>MVVVIGSGVIGLTSAYYLLQEGHEVTVVARDMPTRVGEPDHDWPGEWASPWGGAMFHPDPRAQGDERDIQRETFRLWWELYHADPFTGLGFRLTRDFYDETSYPGSESREKDSENRMWAREFPQFRWLQDHEIPARAKQKTFGGHVTHGVEYLSASVNPWVYLKWLRTFLERRGVKFIQSEVSSIAQAVEIAGDHSRLVVNASGVGAKHMEPVQDAAVKAVRGQTLWVKTSYDGPMCSRTGKYYTYVIPRPQSGGIIIGGISQPGNFSKVVDDEVNREIVTKVDTICPDMIANARATLFEKGDGPLPVTSEFEGLPVIKKIIGFRPGRDGGYRIEKETIAGGFTVIHAYGFEGQGYIYSGGIGQRVAWLAATKASL</sequence>
<reference evidence="8 10" key="1">
    <citation type="journal article" date="2016" name="PLoS ONE">
        <title>Sequence Assembly of Yarrowia lipolytica Strain W29/CLIB89 Shows Transposable Element Diversity.</title>
        <authorList>
            <person name="Magnan C."/>
            <person name="Yu J."/>
            <person name="Chang I."/>
            <person name="Jahn E."/>
            <person name="Kanomata Y."/>
            <person name="Wu J."/>
            <person name="Zeller M."/>
            <person name="Oakes M."/>
            <person name="Baldi P."/>
            <person name="Sandmeyer S."/>
        </authorList>
    </citation>
    <scope>NUCLEOTIDE SEQUENCE [LARGE SCALE GENOMIC DNA]</scope>
    <source>
        <strain evidence="8">CLIB89</strain>
        <strain evidence="10">CLIB89(W29)</strain>
    </source>
</reference>
<dbReference type="SUPFAM" id="SSF54373">
    <property type="entry name" value="FAD-linked reductases, C-terminal domain"/>
    <property type="match status" value="1"/>
</dbReference>
<evidence type="ECO:0000259" key="7">
    <source>
        <dbReference type="Pfam" id="PF01266"/>
    </source>
</evidence>
<dbReference type="Pfam" id="PF01266">
    <property type="entry name" value="DAO"/>
    <property type="match status" value="1"/>
</dbReference>
<dbReference type="GO" id="GO:0019478">
    <property type="term" value="P:D-amino acid catabolic process"/>
    <property type="evidence" value="ECO:0007669"/>
    <property type="project" value="TreeGrafter"/>
</dbReference>
<keyword evidence="5" id="KW-0560">Oxidoreductase</keyword>
<dbReference type="GO" id="GO:0003884">
    <property type="term" value="F:D-amino-acid oxidase activity"/>
    <property type="evidence" value="ECO:0007669"/>
    <property type="project" value="InterPro"/>
</dbReference>
<dbReference type="GO" id="GO:0071949">
    <property type="term" value="F:FAD binding"/>
    <property type="evidence" value="ECO:0007669"/>
    <property type="project" value="InterPro"/>
</dbReference>
<evidence type="ECO:0000313" key="10">
    <source>
        <dbReference type="Proteomes" id="UP000182444"/>
    </source>
</evidence>
<feature type="binding site" evidence="6">
    <location>
        <position position="182"/>
    </location>
    <ligand>
        <name>FAD</name>
        <dbReference type="ChEBI" id="CHEBI:57692"/>
    </ligand>
</feature>
<feature type="binding site" evidence="6">
    <location>
        <position position="353"/>
    </location>
    <ligand>
        <name>D-dopa</name>
        <dbReference type="ChEBI" id="CHEBI:149689"/>
    </ligand>
</feature>
<evidence type="ECO:0000256" key="4">
    <source>
        <dbReference type="ARBA" id="ARBA00022827"/>
    </source>
</evidence>
<evidence type="ECO:0000256" key="3">
    <source>
        <dbReference type="ARBA" id="ARBA00022630"/>
    </source>
</evidence>
<dbReference type="SUPFAM" id="SSF51971">
    <property type="entry name" value="Nucleotide-binding domain"/>
    <property type="match status" value="1"/>
</dbReference>
<accession>A0A1D8NQK1</accession>
<dbReference type="InterPro" id="IPR023209">
    <property type="entry name" value="DAO"/>
</dbReference>
<evidence type="ECO:0000313" key="11">
    <source>
        <dbReference type="Proteomes" id="UP000256601"/>
    </source>
</evidence>
<dbReference type="OrthoDB" id="409956at2759"/>
<dbReference type="OMA" id="KHIVAFR"/>
<proteinExistence type="inferred from homology"/>
<dbReference type="Gene3D" id="3.30.9.10">
    <property type="entry name" value="D-Amino Acid Oxidase, subunit A, domain 2"/>
    <property type="match status" value="1"/>
</dbReference>
<evidence type="ECO:0000256" key="5">
    <source>
        <dbReference type="ARBA" id="ARBA00023002"/>
    </source>
</evidence>
<comment type="cofactor">
    <cofactor evidence="1 6">
        <name>FAD</name>
        <dbReference type="ChEBI" id="CHEBI:57692"/>
    </cofactor>
</comment>
<dbReference type="PANTHER" id="PTHR11530">
    <property type="entry name" value="D-AMINO ACID OXIDASE"/>
    <property type="match status" value="1"/>
</dbReference>
<dbReference type="KEGG" id="yli:2907652"/>
<dbReference type="Proteomes" id="UP000256601">
    <property type="component" value="Unassembled WGS sequence"/>
</dbReference>
<gene>
    <name evidence="9" type="ORF">B0I71DRAFT_156496</name>
    <name evidence="8" type="ORF">YALI1_F38248g</name>
</gene>
<dbReference type="EMBL" id="KZ858949">
    <property type="protein sequence ID" value="RDW28872.1"/>
    <property type="molecule type" value="Genomic_DNA"/>
</dbReference>
<dbReference type="AlphaFoldDB" id="A0A1D8NQK1"/>
<dbReference type="PANTHER" id="PTHR11530:SF11">
    <property type="entry name" value="D-ASPARTATE OXIDASE"/>
    <property type="match status" value="1"/>
</dbReference>
<dbReference type="InterPro" id="IPR006076">
    <property type="entry name" value="FAD-dep_OxRdtase"/>
</dbReference>
<comment type="similarity">
    <text evidence="2">Belongs to the DAMOX/DASOX family.</text>
</comment>
<feature type="binding site" evidence="6">
    <location>
        <position position="246"/>
    </location>
    <ligand>
        <name>D-dopa</name>
        <dbReference type="ChEBI" id="CHEBI:149689"/>
    </ligand>
</feature>
<evidence type="ECO:0000256" key="6">
    <source>
        <dbReference type="PIRSR" id="PIRSR000189-1"/>
    </source>
</evidence>
<dbReference type="Proteomes" id="UP000182444">
    <property type="component" value="Chromosome 1F"/>
</dbReference>
<protein>
    <submittedName>
        <fullName evidence="9">FAD dependent oxidoreductase</fullName>
    </submittedName>
</protein>
<dbReference type="RefSeq" id="XP_506057.1">
    <property type="nucleotide sequence ID" value="XM_506057.1"/>
</dbReference>
<feature type="binding site" evidence="6">
    <location>
        <position position="325"/>
    </location>
    <ligand>
        <name>D-dopa</name>
        <dbReference type="ChEBI" id="CHEBI:149689"/>
    </ligand>
</feature>
<evidence type="ECO:0000313" key="9">
    <source>
        <dbReference type="EMBL" id="RDW28872.1"/>
    </source>
</evidence>
<dbReference type="EMBL" id="CP017558">
    <property type="protein sequence ID" value="AOW07917.1"/>
    <property type="molecule type" value="Genomic_DNA"/>
</dbReference>
<keyword evidence="3" id="KW-0285">Flavoprotein</keyword>
<feature type="domain" description="FAD dependent oxidoreductase" evidence="7">
    <location>
        <begin position="2"/>
        <end position="367"/>
    </location>
</feature>
<keyword evidence="4 6" id="KW-0274">FAD</keyword>
<dbReference type="Gene3D" id="3.40.50.720">
    <property type="entry name" value="NAD(P)-binding Rossmann-like Domain"/>
    <property type="match status" value="1"/>
</dbReference>
<name>A0A1D8NQK1_YARLL</name>
<dbReference type="VEuPathDB" id="FungiDB:YALI0_F30591g"/>
<dbReference type="GO" id="GO:0005737">
    <property type="term" value="C:cytoplasm"/>
    <property type="evidence" value="ECO:0007669"/>
    <property type="project" value="TreeGrafter"/>
</dbReference>
<dbReference type="GeneID" id="2907652"/>
<evidence type="ECO:0000256" key="2">
    <source>
        <dbReference type="ARBA" id="ARBA00006730"/>
    </source>
</evidence>
<reference evidence="9 11" key="2">
    <citation type="submission" date="2018-07" db="EMBL/GenBank/DDBJ databases">
        <title>Draft Genome Assemblies for Five Robust Yarrowia lipolytica Strains Exhibiting High Lipid Production and Pentose Sugar Utilization and Sugar Alcohol Secretion from Undetoxified Lignocellulosic Biomass Hydrolysates.</title>
        <authorList>
            <consortium name="DOE Joint Genome Institute"/>
            <person name="Walker C."/>
            <person name="Ryu S."/>
            <person name="Na H."/>
            <person name="Zane M."/>
            <person name="LaButti K."/>
            <person name="Lipzen A."/>
            <person name="Haridas S."/>
            <person name="Barry K."/>
            <person name="Grigoriev I.V."/>
            <person name="Quarterman J."/>
            <person name="Slininger P."/>
            <person name="Dien B."/>
            <person name="Trinh C.T."/>
        </authorList>
    </citation>
    <scope>NUCLEOTIDE SEQUENCE [LARGE SCALE GENOMIC DNA]</scope>
    <source>
        <strain evidence="9 11">YB392</strain>
    </source>
</reference>
<dbReference type="eggNOG" id="KOG3923">
    <property type="taxonomic scope" value="Eukaryota"/>
</dbReference>